<dbReference type="EMBL" id="CP043043">
    <property type="protein sequence ID" value="QEH96320.1"/>
    <property type="molecule type" value="Genomic_DNA"/>
</dbReference>
<evidence type="ECO:0000259" key="5">
    <source>
        <dbReference type="PROSITE" id="PS50931"/>
    </source>
</evidence>
<evidence type="ECO:0000256" key="1">
    <source>
        <dbReference type="ARBA" id="ARBA00009437"/>
    </source>
</evidence>
<dbReference type="PROSITE" id="PS50931">
    <property type="entry name" value="HTH_LYSR"/>
    <property type="match status" value="1"/>
</dbReference>
<dbReference type="InterPro" id="IPR036390">
    <property type="entry name" value="WH_DNA-bd_sf"/>
</dbReference>
<dbReference type="Gene3D" id="3.40.190.290">
    <property type="match status" value="1"/>
</dbReference>
<dbReference type="GO" id="GO:0003700">
    <property type="term" value="F:DNA-binding transcription factor activity"/>
    <property type="evidence" value="ECO:0007669"/>
    <property type="project" value="InterPro"/>
</dbReference>
<dbReference type="InterPro" id="IPR000847">
    <property type="entry name" value="LysR_HTH_N"/>
</dbReference>
<dbReference type="CDD" id="cd08422">
    <property type="entry name" value="PBP2_CrgA_like"/>
    <property type="match status" value="1"/>
</dbReference>
<dbReference type="SUPFAM" id="SSF53850">
    <property type="entry name" value="Periplasmic binding protein-like II"/>
    <property type="match status" value="1"/>
</dbReference>
<dbReference type="Gene3D" id="1.10.10.10">
    <property type="entry name" value="Winged helix-like DNA-binding domain superfamily/Winged helix DNA-binding domain"/>
    <property type="match status" value="1"/>
</dbReference>
<dbReference type="PANTHER" id="PTHR30537">
    <property type="entry name" value="HTH-TYPE TRANSCRIPTIONAL REGULATOR"/>
    <property type="match status" value="1"/>
</dbReference>
<comment type="similarity">
    <text evidence="1">Belongs to the LysR transcriptional regulatory family.</text>
</comment>
<dbReference type="AlphaFoldDB" id="A0AAP9JHV4"/>
<dbReference type="Pfam" id="PF00126">
    <property type="entry name" value="HTH_1"/>
    <property type="match status" value="1"/>
</dbReference>
<dbReference type="InterPro" id="IPR058163">
    <property type="entry name" value="LysR-type_TF_proteobact-type"/>
</dbReference>
<reference evidence="6 7" key="1">
    <citation type="submission" date="2019-08" db="EMBL/GenBank/DDBJ databases">
        <title>Gluconobacter frateurii HD924 genome.</title>
        <authorList>
            <person name="Liu Y."/>
            <person name="Zhang P."/>
        </authorList>
    </citation>
    <scope>NUCLEOTIDE SEQUENCE [LARGE SCALE GENOMIC DNA]</scope>
    <source>
        <strain evidence="6 7">HD924</strain>
    </source>
</reference>
<dbReference type="InterPro" id="IPR036388">
    <property type="entry name" value="WH-like_DNA-bd_sf"/>
</dbReference>
<keyword evidence="4" id="KW-0804">Transcription</keyword>
<evidence type="ECO:0000313" key="6">
    <source>
        <dbReference type="EMBL" id="QEH96320.1"/>
    </source>
</evidence>
<dbReference type="SUPFAM" id="SSF46785">
    <property type="entry name" value="Winged helix' DNA-binding domain"/>
    <property type="match status" value="1"/>
</dbReference>
<dbReference type="Pfam" id="PF03466">
    <property type="entry name" value="LysR_substrate"/>
    <property type="match status" value="1"/>
</dbReference>
<keyword evidence="3" id="KW-0238">DNA-binding</keyword>
<evidence type="ECO:0000256" key="4">
    <source>
        <dbReference type="ARBA" id="ARBA00023163"/>
    </source>
</evidence>
<accession>A0AAP9JHV4</accession>
<feature type="domain" description="HTH lysR-type" evidence="5">
    <location>
        <begin position="5"/>
        <end position="62"/>
    </location>
</feature>
<dbReference type="PANTHER" id="PTHR30537:SF5">
    <property type="entry name" value="HTH-TYPE TRANSCRIPTIONAL ACTIVATOR TTDR-RELATED"/>
    <property type="match status" value="1"/>
</dbReference>
<dbReference type="GO" id="GO:0006351">
    <property type="term" value="P:DNA-templated transcription"/>
    <property type="evidence" value="ECO:0007669"/>
    <property type="project" value="TreeGrafter"/>
</dbReference>
<keyword evidence="2" id="KW-0805">Transcription regulation</keyword>
<organism evidence="6 7">
    <name type="scientific">Gluconobacter thailandicus</name>
    <dbReference type="NCBI Taxonomy" id="257438"/>
    <lineage>
        <taxon>Bacteria</taxon>
        <taxon>Pseudomonadati</taxon>
        <taxon>Pseudomonadota</taxon>
        <taxon>Alphaproteobacteria</taxon>
        <taxon>Acetobacterales</taxon>
        <taxon>Acetobacteraceae</taxon>
        <taxon>Gluconobacter</taxon>
    </lineage>
</organism>
<dbReference type="InterPro" id="IPR005119">
    <property type="entry name" value="LysR_subst-bd"/>
</dbReference>
<dbReference type="FunFam" id="1.10.10.10:FF:000001">
    <property type="entry name" value="LysR family transcriptional regulator"/>
    <property type="match status" value="1"/>
</dbReference>
<gene>
    <name evidence="6" type="ORF">FXF46_08535</name>
</gene>
<name>A0AAP9JHV4_GLUTH</name>
<dbReference type="KEGG" id="gti:FXF46_08535"/>
<protein>
    <submittedName>
        <fullName evidence="6">LysR family transcriptional regulator</fullName>
    </submittedName>
</protein>
<evidence type="ECO:0000256" key="2">
    <source>
        <dbReference type="ARBA" id="ARBA00023015"/>
    </source>
</evidence>
<proteinExistence type="inferred from homology"/>
<dbReference type="GO" id="GO:0043565">
    <property type="term" value="F:sequence-specific DNA binding"/>
    <property type="evidence" value="ECO:0007669"/>
    <property type="project" value="TreeGrafter"/>
</dbReference>
<evidence type="ECO:0000256" key="3">
    <source>
        <dbReference type="ARBA" id="ARBA00023125"/>
    </source>
</evidence>
<evidence type="ECO:0000313" key="7">
    <source>
        <dbReference type="Proteomes" id="UP000323560"/>
    </source>
</evidence>
<sequence length="319" mass="34502">MLMLPDLEGWAVFARVAESGSFASAARSLGLSAPTVSKVIARLEHRLKTTLFQRSARHLSLTSAGVACLERARRMLADGEWLEAELREGAANPRGTIRLAAPMGFGLDMLGPVLPGFLERYPEISIDIDLDDRTVDLLGGRFEAAVRITPGELPPVSSGGAHLLCRSMMRLVCSPDLKARLGPAETPEDLSGKAGLLYANADLPDLLRLTHQNGEQASVRLHGRMTVNSGDMLLPALRNGTGLALLPDFMLRKDLDAGRLVEALPGWQGNVLSVWFMVVGCGATRQQMPARLRVLLAYLERALGGKISQDYSAAQEKTR</sequence>
<dbReference type="Proteomes" id="UP000323560">
    <property type="component" value="Chromosome"/>
</dbReference>